<dbReference type="AlphaFoldDB" id="A0A2P2JVE6"/>
<protein>
    <submittedName>
        <fullName evidence="1">Uncharacterized protein MANES_16G007500</fullName>
    </submittedName>
</protein>
<proteinExistence type="predicted"/>
<name>A0A2P2JVE6_RHIMU</name>
<reference evidence="1" key="1">
    <citation type="submission" date="2018-02" db="EMBL/GenBank/DDBJ databases">
        <title>Rhizophora mucronata_Transcriptome.</title>
        <authorList>
            <person name="Meera S.P."/>
            <person name="Sreeshan A."/>
            <person name="Augustine A."/>
        </authorList>
    </citation>
    <scope>NUCLEOTIDE SEQUENCE</scope>
    <source>
        <tissue evidence="1">Leaf</tissue>
    </source>
</reference>
<dbReference type="EMBL" id="GGEC01016973">
    <property type="protein sequence ID" value="MBW97456.1"/>
    <property type="molecule type" value="Transcribed_RNA"/>
</dbReference>
<evidence type="ECO:0000313" key="1">
    <source>
        <dbReference type="EMBL" id="MBW97456.1"/>
    </source>
</evidence>
<organism evidence="1">
    <name type="scientific">Rhizophora mucronata</name>
    <name type="common">Asiatic mangrove</name>
    <dbReference type="NCBI Taxonomy" id="61149"/>
    <lineage>
        <taxon>Eukaryota</taxon>
        <taxon>Viridiplantae</taxon>
        <taxon>Streptophyta</taxon>
        <taxon>Embryophyta</taxon>
        <taxon>Tracheophyta</taxon>
        <taxon>Spermatophyta</taxon>
        <taxon>Magnoliopsida</taxon>
        <taxon>eudicotyledons</taxon>
        <taxon>Gunneridae</taxon>
        <taxon>Pentapetalae</taxon>
        <taxon>rosids</taxon>
        <taxon>fabids</taxon>
        <taxon>Malpighiales</taxon>
        <taxon>Rhizophoraceae</taxon>
        <taxon>Rhizophora</taxon>
    </lineage>
</organism>
<accession>A0A2P2JVE6</accession>
<sequence length="60" mass="6787">MVRLLKVVPRVISAKFIATRLSPGSLLLAATAPHLVIKDEKVKQRIEQRLKLLTEINEKL</sequence>